<reference evidence="6 7" key="1">
    <citation type="submission" date="2024-01" db="EMBL/GenBank/DDBJ databases">
        <title>Genome assemblies of Stephania.</title>
        <authorList>
            <person name="Yang L."/>
        </authorList>
    </citation>
    <scope>NUCLEOTIDE SEQUENCE [LARGE SCALE GENOMIC DNA]</scope>
    <source>
        <strain evidence="6">YNDBR</strain>
        <tissue evidence="6">Leaf</tissue>
    </source>
</reference>
<dbReference type="PANTHER" id="PTHR19376">
    <property type="entry name" value="DNA-DIRECTED RNA POLYMERASE"/>
    <property type="match status" value="1"/>
</dbReference>
<sequence length="174" mass="19176">MDSIGDALEKVSLLMANIILPVLLETVVKGDPRVEAATIIWVSPDASNWVRNPGRARKGETTVEVVLKKAVVKGSGDTWRIVMDTCLPVFHLIDTKRSIPHAIKQVQELVGISCAFDQVVEILSSEVWGLSFGVRGYGLIGNGVEIMSHCYAVQRRFSAKFHRFGLRNGNFSIL</sequence>
<dbReference type="GO" id="GO:0006351">
    <property type="term" value="P:DNA-templated transcription"/>
    <property type="evidence" value="ECO:0007669"/>
    <property type="project" value="InterPro"/>
</dbReference>
<dbReference type="Proteomes" id="UP001420932">
    <property type="component" value="Unassembled WGS sequence"/>
</dbReference>
<keyword evidence="3" id="KW-0808">Transferase</keyword>
<keyword evidence="5" id="KW-0804">Transcription</keyword>
<organism evidence="6 7">
    <name type="scientific">Stephania yunnanensis</name>
    <dbReference type="NCBI Taxonomy" id="152371"/>
    <lineage>
        <taxon>Eukaryota</taxon>
        <taxon>Viridiplantae</taxon>
        <taxon>Streptophyta</taxon>
        <taxon>Embryophyta</taxon>
        <taxon>Tracheophyta</taxon>
        <taxon>Spermatophyta</taxon>
        <taxon>Magnoliopsida</taxon>
        <taxon>Ranunculales</taxon>
        <taxon>Menispermaceae</taxon>
        <taxon>Menispermoideae</taxon>
        <taxon>Cissampelideae</taxon>
        <taxon>Stephania</taxon>
    </lineage>
</organism>
<accession>A0AAP0F028</accession>
<evidence type="ECO:0000256" key="5">
    <source>
        <dbReference type="ARBA" id="ARBA00023163"/>
    </source>
</evidence>
<protein>
    <recommendedName>
        <fullName evidence="1">DNA-directed RNA polymerase</fullName>
        <ecNumber evidence="1">2.7.7.6</ecNumber>
    </recommendedName>
</protein>
<evidence type="ECO:0000256" key="1">
    <source>
        <dbReference type="ARBA" id="ARBA00012418"/>
    </source>
</evidence>
<evidence type="ECO:0000256" key="3">
    <source>
        <dbReference type="ARBA" id="ARBA00022679"/>
    </source>
</evidence>
<dbReference type="EC" id="2.7.7.6" evidence="1"/>
<keyword evidence="4" id="KW-0548">Nucleotidyltransferase</keyword>
<dbReference type="GO" id="GO:0003899">
    <property type="term" value="F:DNA-directed RNA polymerase activity"/>
    <property type="evidence" value="ECO:0007669"/>
    <property type="project" value="UniProtKB-EC"/>
</dbReference>
<gene>
    <name evidence="6" type="ORF">Syun_025214</name>
</gene>
<evidence type="ECO:0000256" key="2">
    <source>
        <dbReference type="ARBA" id="ARBA00022478"/>
    </source>
</evidence>
<comment type="caution">
    <text evidence="6">The sequence shown here is derived from an EMBL/GenBank/DDBJ whole genome shotgun (WGS) entry which is preliminary data.</text>
</comment>
<evidence type="ECO:0000313" key="6">
    <source>
        <dbReference type="EMBL" id="KAK9098169.1"/>
    </source>
</evidence>
<dbReference type="EMBL" id="JBBNAF010000011">
    <property type="protein sequence ID" value="KAK9098169.1"/>
    <property type="molecule type" value="Genomic_DNA"/>
</dbReference>
<keyword evidence="7" id="KW-1185">Reference proteome</keyword>
<name>A0AAP0F028_9MAGN</name>
<evidence type="ECO:0000313" key="7">
    <source>
        <dbReference type="Proteomes" id="UP001420932"/>
    </source>
</evidence>
<dbReference type="InterPro" id="IPR045867">
    <property type="entry name" value="DNA-dir_RpoC_beta_prime"/>
</dbReference>
<dbReference type="GO" id="GO:0000428">
    <property type="term" value="C:DNA-directed RNA polymerase complex"/>
    <property type="evidence" value="ECO:0007669"/>
    <property type="project" value="UniProtKB-KW"/>
</dbReference>
<evidence type="ECO:0000256" key="4">
    <source>
        <dbReference type="ARBA" id="ARBA00022695"/>
    </source>
</evidence>
<keyword evidence="2" id="KW-0240">DNA-directed RNA polymerase</keyword>
<dbReference type="PANTHER" id="PTHR19376:SF51">
    <property type="entry name" value="DNA-DIRECTED RNA POLYMERASE V SUBUNIT 1"/>
    <property type="match status" value="1"/>
</dbReference>
<proteinExistence type="predicted"/>
<dbReference type="AlphaFoldDB" id="A0AAP0F028"/>